<dbReference type="Proteomes" id="UP000595917">
    <property type="component" value="Chromosome"/>
</dbReference>
<reference evidence="8" key="1">
    <citation type="submission" date="2021-01" db="EMBL/GenBank/DDBJ databases">
        <title>Description of Breznakiella homolactica.</title>
        <authorList>
            <person name="Song Y."/>
            <person name="Brune A."/>
        </authorList>
    </citation>
    <scope>NUCLEOTIDE SEQUENCE</scope>
    <source>
        <strain evidence="8">RmG30</strain>
    </source>
</reference>
<dbReference type="RefSeq" id="WP_215628404.1">
    <property type="nucleotide sequence ID" value="NZ_CP067089.2"/>
</dbReference>
<feature type="chain" id="PRO_5030582747" description="Probable sugar-binding periplasmic protein" evidence="7">
    <location>
        <begin position="24"/>
        <end position="412"/>
    </location>
</feature>
<dbReference type="KEGG" id="bhc:JFL75_09305"/>
<sequence>MKRTLKVFGLMLLAACLSFPAFAGGGGDSSGSGKVVLTMGSWRTDDVAQVNRLLAEYKKVAPNVEIQFRPTNPPDYNATLRLQLDSGTGPDLMYARSYAPGQELFNAGYFADCTNIPGLMQNFTPSNLAPWQMPDGKMFAVPFAAVSHAVYYNKDIFRKENLSIPQSWEDFLALCQTLTSKGYTPLANGVADEWDILECFFLGMLPNFVGGASERVKYETGEKKLNDANFVAAFKGMADVAKYLPRGFQSVTYNDSQVLFNSQQAVMFMDGSWTAGVYEGAPFEWGVFAMPAPRGRNTIICFHPDMAITMNTKTKYPEECKAFLAWLCTREGATTASQNLPLGYFPMINFPIQLTDAHANEFLALNNGKETDARFVWPKLLDLYAPMNQEVIKVLKGEATPKQAADAIEAAR</sequence>
<dbReference type="SUPFAM" id="SSF53850">
    <property type="entry name" value="Periplasmic binding protein-like II"/>
    <property type="match status" value="1"/>
</dbReference>
<dbReference type="GO" id="GO:0042597">
    <property type="term" value="C:periplasmic space"/>
    <property type="evidence" value="ECO:0007669"/>
    <property type="project" value="UniProtKB-SubCell"/>
</dbReference>
<proteinExistence type="inferred from homology"/>
<dbReference type="Pfam" id="PF13416">
    <property type="entry name" value="SBP_bac_8"/>
    <property type="match status" value="1"/>
</dbReference>
<dbReference type="InterPro" id="IPR050490">
    <property type="entry name" value="Bact_solute-bd_prot1"/>
</dbReference>
<comment type="function">
    <text evidence="5">Part of a binding-protein-dependent transport system for a sugar.</text>
</comment>
<evidence type="ECO:0000313" key="8">
    <source>
        <dbReference type="EMBL" id="QQO11095.1"/>
    </source>
</evidence>
<keyword evidence="9" id="KW-1185">Reference proteome</keyword>
<dbReference type="AlphaFoldDB" id="A0A7T7XRE3"/>
<accession>A0A7T7XRE3</accession>
<keyword evidence="3" id="KW-0813">Transport</keyword>
<feature type="signal peptide" evidence="7">
    <location>
        <begin position="1"/>
        <end position="23"/>
    </location>
</feature>
<evidence type="ECO:0000256" key="4">
    <source>
        <dbReference type="ARBA" id="ARBA00022729"/>
    </source>
</evidence>
<dbReference type="InterPro" id="IPR006059">
    <property type="entry name" value="SBP"/>
</dbReference>
<dbReference type="PROSITE" id="PS01037">
    <property type="entry name" value="SBP_BACTERIAL_1"/>
    <property type="match status" value="1"/>
</dbReference>
<dbReference type="PANTHER" id="PTHR43649">
    <property type="entry name" value="ARABINOSE-BINDING PROTEIN-RELATED"/>
    <property type="match status" value="1"/>
</dbReference>
<name>A0A7T7XRE3_9SPIR</name>
<dbReference type="Gene3D" id="3.40.190.10">
    <property type="entry name" value="Periplasmic binding protein-like II"/>
    <property type="match status" value="1"/>
</dbReference>
<dbReference type="PANTHER" id="PTHR43649:SF28">
    <property type="entry name" value="BINDING PROTEIN COMPONENT OF ABC SUGAR TRANSPORTER-RELATED"/>
    <property type="match status" value="1"/>
</dbReference>
<evidence type="ECO:0000256" key="7">
    <source>
        <dbReference type="SAM" id="SignalP"/>
    </source>
</evidence>
<evidence type="ECO:0000313" key="9">
    <source>
        <dbReference type="Proteomes" id="UP000595917"/>
    </source>
</evidence>
<comment type="similarity">
    <text evidence="2">Belongs to the bacterial solute-binding protein 1 family.</text>
</comment>
<evidence type="ECO:0000256" key="5">
    <source>
        <dbReference type="ARBA" id="ARBA00049629"/>
    </source>
</evidence>
<protein>
    <recommendedName>
        <fullName evidence="6">Probable sugar-binding periplasmic protein</fullName>
    </recommendedName>
</protein>
<gene>
    <name evidence="8" type="ORF">JFL75_09305</name>
</gene>
<dbReference type="EMBL" id="CP067089">
    <property type="protein sequence ID" value="QQO11095.1"/>
    <property type="molecule type" value="Genomic_DNA"/>
</dbReference>
<evidence type="ECO:0000256" key="2">
    <source>
        <dbReference type="ARBA" id="ARBA00008520"/>
    </source>
</evidence>
<evidence type="ECO:0000256" key="3">
    <source>
        <dbReference type="ARBA" id="ARBA00022448"/>
    </source>
</evidence>
<organism evidence="8 9">
    <name type="scientific">Breznakiella homolactica</name>
    <dbReference type="NCBI Taxonomy" id="2798577"/>
    <lineage>
        <taxon>Bacteria</taxon>
        <taxon>Pseudomonadati</taxon>
        <taxon>Spirochaetota</taxon>
        <taxon>Spirochaetia</taxon>
        <taxon>Spirochaetales</taxon>
        <taxon>Breznakiellaceae</taxon>
        <taxon>Breznakiella</taxon>
    </lineage>
</organism>
<evidence type="ECO:0000256" key="1">
    <source>
        <dbReference type="ARBA" id="ARBA00004418"/>
    </source>
</evidence>
<comment type="subcellular location">
    <subcellularLocation>
        <location evidence="1">Periplasm</location>
    </subcellularLocation>
</comment>
<keyword evidence="4 7" id="KW-0732">Signal</keyword>
<evidence type="ECO:0000256" key="6">
    <source>
        <dbReference type="ARBA" id="ARBA00049753"/>
    </source>
</evidence>
<dbReference type="InterPro" id="IPR006061">
    <property type="entry name" value="SBP_1_CS"/>
</dbReference>
<dbReference type="GO" id="GO:0055085">
    <property type="term" value="P:transmembrane transport"/>
    <property type="evidence" value="ECO:0007669"/>
    <property type="project" value="InterPro"/>
</dbReference>